<sequence length="420" mass="48792">MNYKIIWFIIFLESQSYIVYDDGWFRYQSHLDSFHFVKTIEFSEPFRNTPQIFFTLSGIWMQTGGNEYQFSCEALNTKSFTARIKSVMNKNVAVYFYYQAYDDMRIEIINVFNLSQPKGNTFPHKNANAQSAILSLLSFGCTGPIDFKIAISKVSKDSITVDLINDVIGKIENLKQIGFQILIGIEEVIKGAEIKFSHQPDMLFNAFDFNSIPGNYYAFTLTYQGLIYDPAYLLSQHKKIVSFHPNKTFDYTIYIAEGAFAPCTSLQVSLIKYFKTIFTPLRLQSAIVTQNRDLIFLNNPQIYIKIEILNKIITQPQIYKTLIDKSIKTFSIQIEINCKNIVQIKSLFRNCQNCLFQQNYHSNHYCSSNLTLLTFNFKLTQSILSYQQLIFILEQSRFTLKQVLTNYVETEVELIDIILI</sequence>
<evidence type="ECO:0000313" key="3">
    <source>
        <dbReference type="Proteomes" id="UP000692954"/>
    </source>
</evidence>
<organism evidence="2 3">
    <name type="scientific">Paramecium sonneborni</name>
    <dbReference type="NCBI Taxonomy" id="65129"/>
    <lineage>
        <taxon>Eukaryota</taxon>
        <taxon>Sar</taxon>
        <taxon>Alveolata</taxon>
        <taxon>Ciliophora</taxon>
        <taxon>Intramacronucleata</taxon>
        <taxon>Oligohymenophorea</taxon>
        <taxon>Peniculida</taxon>
        <taxon>Parameciidae</taxon>
        <taxon>Paramecium</taxon>
    </lineage>
</organism>
<gene>
    <name evidence="2" type="ORF">PSON_ATCC_30995.1.T1410152</name>
</gene>
<reference evidence="2" key="1">
    <citation type="submission" date="2021-01" db="EMBL/GenBank/DDBJ databases">
        <authorList>
            <consortium name="Genoscope - CEA"/>
            <person name="William W."/>
        </authorList>
    </citation>
    <scope>NUCLEOTIDE SEQUENCE</scope>
</reference>
<keyword evidence="3" id="KW-1185">Reference proteome</keyword>
<comment type="caution">
    <text evidence="2">The sequence shown here is derived from an EMBL/GenBank/DDBJ whole genome shotgun (WGS) entry which is preliminary data.</text>
</comment>
<dbReference type="InterPro" id="IPR019019">
    <property type="entry name" value="H-type_lectin_domain"/>
</dbReference>
<name>A0A8S1R5V1_9CILI</name>
<dbReference type="GO" id="GO:0007155">
    <property type="term" value="P:cell adhesion"/>
    <property type="evidence" value="ECO:0007669"/>
    <property type="project" value="InterPro"/>
</dbReference>
<dbReference type="Pfam" id="PF09458">
    <property type="entry name" value="H_lectin"/>
    <property type="match status" value="1"/>
</dbReference>
<dbReference type="EMBL" id="CAJJDN010000141">
    <property type="protein sequence ID" value="CAD8122989.1"/>
    <property type="molecule type" value="Genomic_DNA"/>
</dbReference>
<evidence type="ECO:0000313" key="2">
    <source>
        <dbReference type="EMBL" id="CAD8122989.1"/>
    </source>
</evidence>
<dbReference type="OrthoDB" id="312044at2759"/>
<dbReference type="GO" id="GO:0030246">
    <property type="term" value="F:carbohydrate binding"/>
    <property type="evidence" value="ECO:0007669"/>
    <property type="project" value="InterPro"/>
</dbReference>
<accession>A0A8S1R5V1</accession>
<dbReference type="AlphaFoldDB" id="A0A8S1R5V1"/>
<evidence type="ECO:0000259" key="1">
    <source>
        <dbReference type="Pfam" id="PF09458"/>
    </source>
</evidence>
<feature type="domain" description="H-type lectin" evidence="1">
    <location>
        <begin position="38"/>
        <end position="90"/>
    </location>
</feature>
<dbReference type="Proteomes" id="UP000692954">
    <property type="component" value="Unassembled WGS sequence"/>
</dbReference>
<protein>
    <recommendedName>
        <fullName evidence="1">H-type lectin domain-containing protein</fullName>
    </recommendedName>
</protein>
<proteinExistence type="predicted"/>